<keyword evidence="4" id="KW-1185">Reference proteome</keyword>
<feature type="chain" id="PRO_5046199566" evidence="2">
    <location>
        <begin position="28"/>
        <end position="518"/>
    </location>
</feature>
<dbReference type="PANTHER" id="PTHR34135">
    <property type="entry name" value="LYSOZYME"/>
    <property type="match status" value="1"/>
</dbReference>
<proteinExistence type="inferred from homology"/>
<dbReference type="PANTHER" id="PTHR34135:SF2">
    <property type="entry name" value="LYSOZYME"/>
    <property type="match status" value="1"/>
</dbReference>
<name>A0ABV1H6K0_9FIRM</name>
<evidence type="ECO:0000256" key="2">
    <source>
        <dbReference type="SAM" id="SignalP"/>
    </source>
</evidence>
<reference evidence="3" key="1">
    <citation type="submission" date="2024-03" db="EMBL/GenBank/DDBJ databases">
        <title>Human intestinal bacterial collection.</title>
        <authorList>
            <person name="Pauvert C."/>
            <person name="Hitch T.C.A."/>
            <person name="Clavel T."/>
        </authorList>
    </citation>
    <scope>NUCLEOTIDE SEQUENCE [LARGE SCALE GENOMIC DNA]</scope>
    <source>
        <strain evidence="3">CLA-AA-H89B</strain>
    </source>
</reference>
<comment type="similarity">
    <text evidence="1">Belongs to the glycosyl hydrolase 25 family.</text>
</comment>
<dbReference type="Pfam" id="PF21540">
    <property type="entry name" value="Choline_bind_4"/>
    <property type="match status" value="10"/>
</dbReference>
<protein>
    <submittedName>
        <fullName evidence="3">GH25 family lysozyme</fullName>
    </submittedName>
</protein>
<dbReference type="Proteomes" id="UP001546774">
    <property type="component" value="Unassembled WGS sequence"/>
</dbReference>
<accession>A0ABV1H6K0</accession>
<dbReference type="InterPro" id="IPR017853">
    <property type="entry name" value="GH"/>
</dbReference>
<dbReference type="Pfam" id="PF01183">
    <property type="entry name" value="Glyco_hydro_25"/>
    <property type="match status" value="1"/>
</dbReference>
<dbReference type="PROSITE" id="PS51904">
    <property type="entry name" value="GLYCOSYL_HYDROL_F25_2"/>
    <property type="match status" value="1"/>
</dbReference>
<evidence type="ECO:0000313" key="4">
    <source>
        <dbReference type="Proteomes" id="UP001546774"/>
    </source>
</evidence>
<dbReference type="InterPro" id="IPR048713">
    <property type="entry name" value="Choline_bind_rpt"/>
</dbReference>
<dbReference type="SUPFAM" id="SSF51445">
    <property type="entry name" value="(Trans)glycosidases"/>
    <property type="match status" value="1"/>
</dbReference>
<sequence>MKKTFVGAVAALLFMFCFSLHPVSAQAAEHMLQMENDEWVCYTAGQRDNSYTGMAVNEYGWWYLTDGEIDWDYTGMACNEYGWWYMNNGALDLSYTGIADVNGEPWYVVNGTIDFSYNGMVNASGSWWYLNQNKVDTDFTGLALNEYGWWYINAGEIDFSYTGLGYNEYGWWYVDNGTVDLSYTGMAQLGYDWWYVTNGVLDRDYTGMTVYDGNWYYLINGFLDRSYEGLADNEYGWWYISNGTIDFTYNGMAANEYGWWYVSSGGVDGTFTGVASNSYGSWYFENGTINYNYDGEYTYVGITYIVKNGLATPLQKSSVGIDVSKHNGEIDWDAVKADGIKFAIIRVGYGNDDTDQDDVWAVRNMQECERVGIPYGVYLYSYAVNEDEANSEANHILRMLQGFNPVLGVYIDIEDTEYYNKYNIDPYSSEGRELITRIAVTVMDRVSRAGYTAGVYANWNYFQNVLIQSEIQAYKWLAWYQEDTSEVPEGDWIMWQYTSTGHVNGIEGNVDMNFWYGF</sequence>
<dbReference type="Gene3D" id="3.20.20.80">
    <property type="entry name" value="Glycosidases"/>
    <property type="match status" value="1"/>
</dbReference>
<organism evidence="3 4">
    <name type="scientific">Lachnospira intestinalis</name>
    <dbReference type="NCBI Taxonomy" id="3133158"/>
    <lineage>
        <taxon>Bacteria</taxon>
        <taxon>Bacillati</taxon>
        <taxon>Bacillota</taxon>
        <taxon>Clostridia</taxon>
        <taxon>Lachnospirales</taxon>
        <taxon>Lachnospiraceae</taxon>
        <taxon>Lachnospira</taxon>
    </lineage>
</organism>
<evidence type="ECO:0000256" key="1">
    <source>
        <dbReference type="ARBA" id="ARBA00010646"/>
    </source>
</evidence>
<dbReference type="InterPro" id="IPR002053">
    <property type="entry name" value="Glyco_hydro_25"/>
</dbReference>
<dbReference type="CDD" id="cd06414">
    <property type="entry name" value="GH25_LytC-like"/>
    <property type="match status" value="1"/>
</dbReference>
<feature type="signal peptide" evidence="2">
    <location>
        <begin position="1"/>
        <end position="27"/>
    </location>
</feature>
<evidence type="ECO:0000313" key="3">
    <source>
        <dbReference type="EMBL" id="MEQ2555335.1"/>
    </source>
</evidence>
<keyword evidence="2" id="KW-0732">Signal</keyword>
<comment type="caution">
    <text evidence="3">The sequence shown here is derived from an EMBL/GenBank/DDBJ whole genome shotgun (WGS) entry which is preliminary data.</text>
</comment>
<gene>
    <name evidence="3" type="ORF">WMO37_09990</name>
</gene>
<dbReference type="EMBL" id="JBBMFS010000008">
    <property type="protein sequence ID" value="MEQ2555335.1"/>
    <property type="molecule type" value="Genomic_DNA"/>
</dbReference>